<accession>A0ABU7FGL9</accession>
<dbReference type="EMBL" id="JAYWVC010000040">
    <property type="protein sequence ID" value="MED7823266.1"/>
    <property type="molecule type" value="Genomic_DNA"/>
</dbReference>
<keyword evidence="4" id="KW-1185">Reference proteome</keyword>
<keyword evidence="2" id="KW-1133">Transmembrane helix</keyword>
<sequence>MLALRLARGAHPLVQIRRLLVAAASAGTGFLLLCTLGYALGHPEASAGSALRLAWCAVPTAAAVYLAIAVARTDPGTRPRSGLATIGLGPARLMALSTVTTALSTVLGSLLALLVFLHLRGDLPVVPSDRAAAGFLAADQSLPLPAVLTLLALVPLTASLGSALALRPRSERPRRAGQAGDGTQTAASEDVQDDLAPGSPGEASVPDLPLAPRPAPGGLPWGVATLAAGLAVETHASRGGQEQGLHLPGGLAGGPVGVLAGWALTALGLALAGPALAHLCGSLLQTVRPGAVRLLAGRGLQEEARRIGRPLGVVCAVASAAYATAALYGGARPSFGPLTVVGAVLVTGCALATLATAAVETRQARADTIAALVRLGAPATVLRTAALLRAGALVVVFVPVTWAVAELAAMPLAR</sequence>
<organism evidence="3 4">
    <name type="scientific">Streptomyces chiangmaiensis</name>
    <dbReference type="NCBI Taxonomy" id="766497"/>
    <lineage>
        <taxon>Bacteria</taxon>
        <taxon>Bacillati</taxon>
        <taxon>Actinomycetota</taxon>
        <taxon>Actinomycetes</taxon>
        <taxon>Kitasatosporales</taxon>
        <taxon>Streptomycetaceae</taxon>
        <taxon>Streptomyces</taxon>
    </lineage>
</organism>
<feature type="compositionally biased region" description="Low complexity" evidence="1">
    <location>
        <begin position="176"/>
        <end position="187"/>
    </location>
</feature>
<evidence type="ECO:0000256" key="2">
    <source>
        <dbReference type="SAM" id="Phobius"/>
    </source>
</evidence>
<comment type="caution">
    <text evidence="3">The sequence shown here is derived from an EMBL/GenBank/DDBJ whole genome shotgun (WGS) entry which is preliminary data.</text>
</comment>
<keyword evidence="2" id="KW-0472">Membrane</keyword>
<feature type="region of interest" description="Disordered" evidence="1">
    <location>
        <begin position="167"/>
        <end position="214"/>
    </location>
</feature>
<evidence type="ECO:0000256" key="1">
    <source>
        <dbReference type="SAM" id="MobiDB-lite"/>
    </source>
</evidence>
<feature type="transmembrane region" description="Helical" evidence="2">
    <location>
        <begin position="311"/>
        <end position="329"/>
    </location>
</feature>
<proteinExistence type="predicted"/>
<keyword evidence="2" id="KW-0812">Transmembrane</keyword>
<feature type="transmembrane region" description="Helical" evidence="2">
    <location>
        <begin position="335"/>
        <end position="359"/>
    </location>
</feature>
<evidence type="ECO:0008006" key="5">
    <source>
        <dbReference type="Google" id="ProtNLM"/>
    </source>
</evidence>
<dbReference type="Proteomes" id="UP001333996">
    <property type="component" value="Unassembled WGS sequence"/>
</dbReference>
<protein>
    <recommendedName>
        <fullName evidence="5">Integral membrane protein</fullName>
    </recommendedName>
</protein>
<gene>
    <name evidence="3" type="ORF">VXC91_15040</name>
</gene>
<reference evidence="3" key="1">
    <citation type="submission" date="2024-01" db="EMBL/GenBank/DDBJ databases">
        <title>First draft genome sequence data of TA4-1, the type strain of Gram-positive actinobacterium Streptomyces chiangmaiensis.</title>
        <authorList>
            <person name="Yasawong M."/>
            <person name="Nantapong N."/>
        </authorList>
    </citation>
    <scope>NUCLEOTIDE SEQUENCE</scope>
    <source>
        <strain evidence="3">TA4-1</strain>
    </source>
</reference>
<feature type="transmembrane region" description="Helical" evidence="2">
    <location>
        <begin position="144"/>
        <end position="166"/>
    </location>
</feature>
<evidence type="ECO:0000313" key="3">
    <source>
        <dbReference type="EMBL" id="MED7823266.1"/>
    </source>
</evidence>
<feature type="transmembrane region" description="Helical" evidence="2">
    <location>
        <begin position="380"/>
        <end position="405"/>
    </location>
</feature>
<feature type="transmembrane region" description="Helical" evidence="2">
    <location>
        <begin position="93"/>
        <end position="119"/>
    </location>
</feature>
<feature type="transmembrane region" description="Helical" evidence="2">
    <location>
        <begin position="20"/>
        <end position="40"/>
    </location>
</feature>
<dbReference type="RefSeq" id="WP_329507750.1">
    <property type="nucleotide sequence ID" value="NZ_BAAAYZ010000001.1"/>
</dbReference>
<name>A0ABU7FGL9_9ACTN</name>
<evidence type="ECO:0000313" key="4">
    <source>
        <dbReference type="Proteomes" id="UP001333996"/>
    </source>
</evidence>
<feature type="transmembrane region" description="Helical" evidence="2">
    <location>
        <begin position="52"/>
        <end position="72"/>
    </location>
</feature>